<gene>
    <name evidence="2" type="ORF">K466DRAFT_459505</name>
</gene>
<feature type="non-terminal residue" evidence="2">
    <location>
        <position position="68"/>
    </location>
</feature>
<organism evidence="2 3">
    <name type="scientific">Polyporus arcularius HHB13444</name>
    <dbReference type="NCBI Taxonomy" id="1314778"/>
    <lineage>
        <taxon>Eukaryota</taxon>
        <taxon>Fungi</taxon>
        <taxon>Dikarya</taxon>
        <taxon>Basidiomycota</taxon>
        <taxon>Agaricomycotina</taxon>
        <taxon>Agaricomycetes</taxon>
        <taxon>Polyporales</taxon>
        <taxon>Polyporaceae</taxon>
        <taxon>Polyporus</taxon>
    </lineage>
</organism>
<name>A0A5C3NNB7_9APHY</name>
<accession>A0A5C3NNB7</accession>
<dbReference type="InParanoid" id="A0A5C3NNB7"/>
<dbReference type="AlphaFoldDB" id="A0A5C3NNB7"/>
<dbReference type="GO" id="GO:0003676">
    <property type="term" value="F:nucleic acid binding"/>
    <property type="evidence" value="ECO:0007669"/>
    <property type="project" value="InterPro"/>
</dbReference>
<proteinExistence type="predicted"/>
<evidence type="ECO:0000256" key="1">
    <source>
        <dbReference type="SAM" id="MobiDB-lite"/>
    </source>
</evidence>
<evidence type="ECO:0000313" key="3">
    <source>
        <dbReference type="Proteomes" id="UP000308197"/>
    </source>
</evidence>
<evidence type="ECO:0008006" key="4">
    <source>
        <dbReference type="Google" id="ProtNLM"/>
    </source>
</evidence>
<dbReference type="Proteomes" id="UP000308197">
    <property type="component" value="Unassembled WGS sequence"/>
</dbReference>
<dbReference type="Gene3D" id="3.30.420.10">
    <property type="entry name" value="Ribonuclease H-like superfamily/Ribonuclease H"/>
    <property type="match status" value="1"/>
</dbReference>
<dbReference type="InterPro" id="IPR036397">
    <property type="entry name" value="RNaseH_sf"/>
</dbReference>
<protein>
    <recommendedName>
        <fullName evidence="4">Integrase catalytic domain-containing protein</fullName>
    </recommendedName>
</protein>
<dbReference type="STRING" id="1314778.A0A5C3NNB7"/>
<feature type="non-terminal residue" evidence="2">
    <location>
        <position position="1"/>
    </location>
</feature>
<dbReference type="EMBL" id="ML212755">
    <property type="protein sequence ID" value="TFK78159.1"/>
    <property type="molecule type" value="Genomic_DNA"/>
</dbReference>
<keyword evidence="3" id="KW-1185">Reference proteome</keyword>
<feature type="region of interest" description="Disordered" evidence="1">
    <location>
        <begin position="42"/>
        <end position="68"/>
    </location>
</feature>
<evidence type="ECO:0000313" key="2">
    <source>
        <dbReference type="EMBL" id="TFK78159.1"/>
    </source>
</evidence>
<reference evidence="2 3" key="1">
    <citation type="journal article" date="2019" name="Nat. Ecol. Evol.">
        <title>Megaphylogeny resolves global patterns of mushroom evolution.</title>
        <authorList>
            <person name="Varga T."/>
            <person name="Krizsan K."/>
            <person name="Foldi C."/>
            <person name="Dima B."/>
            <person name="Sanchez-Garcia M."/>
            <person name="Sanchez-Ramirez S."/>
            <person name="Szollosi G.J."/>
            <person name="Szarkandi J.G."/>
            <person name="Papp V."/>
            <person name="Albert L."/>
            <person name="Andreopoulos W."/>
            <person name="Angelini C."/>
            <person name="Antonin V."/>
            <person name="Barry K.W."/>
            <person name="Bougher N.L."/>
            <person name="Buchanan P."/>
            <person name="Buyck B."/>
            <person name="Bense V."/>
            <person name="Catcheside P."/>
            <person name="Chovatia M."/>
            <person name="Cooper J."/>
            <person name="Damon W."/>
            <person name="Desjardin D."/>
            <person name="Finy P."/>
            <person name="Geml J."/>
            <person name="Haridas S."/>
            <person name="Hughes K."/>
            <person name="Justo A."/>
            <person name="Karasinski D."/>
            <person name="Kautmanova I."/>
            <person name="Kiss B."/>
            <person name="Kocsube S."/>
            <person name="Kotiranta H."/>
            <person name="LaButti K.M."/>
            <person name="Lechner B.E."/>
            <person name="Liimatainen K."/>
            <person name="Lipzen A."/>
            <person name="Lukacs Z."/>
            <person name="Mihaltcheva S."/>
            <person name="Morgado L.N."/>
            <person name="Niskanen T."/>
            <person name="Noordeloos M.E."/>
            <person name="Ohm R.A."/>
            <person name="Ortiz-Santana B."/>
            <person name="Ovrebo C."/>
            <person name="Racz N."/>
            <person name="Riley R."/>
            <person name="Savchenko A."/>
            <person name="Shiryaev A."/>
            <person name="Soop K."/>
            <person name="Spirin V."/>
            <person name="Szebenyi C."/>
            <person name="Tomsovsky M."/>
            <person name="Tulloss R.E."/>
            <person name="Uehling J."/>
            <person name="Grigoriev I.V."/>
            <person name="Vagvolgyi C."/>
            <person name="Papp T."/>
            <person name="Martin F.M."/>
            <person name="Miettinen O."/>
            <person name="Hibbett D.S."/>
            <person name="Nagy L.G."/>
        </authorList>
    </citation>
    <scope>NUCLEOTIDE SEQUENCE [LARGE SCALE GENOMIC DNA]</scope>
    <source>
        <strain evidence="2 3">HHB13444</strain>
    </source>
</reference>
<sequence length="68" mass="7793">VDYQKANWSKLLSAAEFAYNNAAHEGTKESPFFLEYGRHPRAGPTLRKEATPTNLSDIAWRRQQAQEQ</sequence>